<evidence type="ECO:0000313" key="7">
    <source>
        <dbReference type="EMBL" id="GAT34175.1"/>
    </source>
</evidence>
<protein>
    <recommendedName>
        <fullName evidence="5">Glutathione peroxidase</fullName>
    </recommendedName>
</protein>
<organism evidence="7 8">
    <name type="scientific">Terrimicrobium sacchariphilum</name>
    <dbReference type="NCBI Taxonomy" id="690879"/>
    <lineage>
        <taxon>Bacteria</taxon>
        <taxon>Pseudomonadati</taxon>
        <taxon>Verrucomicrobiota</taxon>
        <taxon>Terrimicrobiia</taxon>
        <taxon>Terrimicrobiales</taxon>
        <taxon>Terrimicrobiaceae</taxon>
        <taxon>Terrimicrobium</taxon>
    </lineage>
</organism>
<sequence>MIKAHRMRKILAAASIFLFSLSMLPASTLQEIPFETMDGKTSKLGDYSGKVLLVVNVASKCGLTPQYAALETLQQKYGPEGFTILGFPCNDFAGQEPGTNEEIVSFCSTRYNVTFPILAKVHVLGAEKAPLFAALTGPDAKFPGDIAWNFGKFLIGRNGEVIARFEPKTKPDDQAVISAVEAALK</sequence>
<evidence type="ECO:0000256" key="3">
    <source>
        <dbReference type="ARBA" id="ARBA00023002"/>
    </source>
</evidence>
<dbReference type="FunFam" id="3.40.30.10:FF:000010">
    <property type="entry name" value="Glutathione peroxidase"/>
    <property type="match status" value="1"/>
</dbReference>
<feature type="signal peptide" evidence="6">
    <location>
        <begin position="1"/>
        <end position="25"/>
    </location>
</feature>
<dbReference type="PANTHER" id="PTHR11592:SF40">
    <property type="entry name" value="THIOREDOXIN_GLUTATHIONE PEROXIDASE BTUE"/>
    <property type="match status" value="1"/>
</dbReference>
<evidence type="ECO:0000256" key="6">
    <source>
        <dbReference type="SAM" id="SignalP"/>
    </source>
</evidence>
<dbReference type="EMBL" id="BDCO01000002">
    <property type="protein sequence ID" value="GAT34175.1"/>
    <property type="molecule type" value="Genomic_DNA"/>
</dbReference>
<dbReference type="CDD" id="cd00340">
    <property type="entry name" value="GSH_Peroxidase"/>
    <property type="match status" value="1"/>
</dbReference>
<name>A0A146G920_TERSA</name>
<dbReference type="InParanoid" id="A0A146G920"/>
<comment type="caution">
    <text evidence="7">The sequence shown here is derived from an EMBL/GenBank/DDBJ whole genome shotgun (WGS) entry which is preliminary data.</text>
</comment>
<dbReference type="Proteomes" id="UP000076023">
    <property type="component" value="Unassembled WGS sequence"/>
</dbReference>
<dbReference type="PANTHER" id="PTHR11592">
    <property type="entry name" value="GLUTATHIONE PEROXIDASE"/>
    <property type="match status" value="1"/>
</dbReference>
<evidence type="ECO:0000313" key="8">
    <source>
        <dbReference type="Proteomes" id="UP000076023"/>
    </source>
</evidence>
<keyword evidence="8" id="KW-1185">Reference proteome</keyword>
<evidence type="ECO:0000256" key="1">
    <source>
        <dbReference type="ARBA" id="ARBA00006926"/>
    </source>
</evidence>
<feature type="active site" evidence="4">
    <location>
        <position position="61"/>
    </location>
</feature>
<proteinExistence type="inferred from homology"/>
<keyword evidence="6" id="KW-0732">Signal</keyword>
<dbReference type="Pfam" id="PF00255">
    <property type="entry name" value="GSHPx"/>
    <property type="match status" value="1"/>
</dbReference>
<feature type="chain" id="PRO_5007524558" description="Glutathione peroxidase" evidence="6">
    <location>
        <begin position="26"/>
        <end position="185"/>
    </location>
</feature>
<dbReference type="FunCoup" id="A0A146G920">
    <property type="interactions" value="130"/>
</dbReference>
<dbReference type="InterPro" id="IPR036249">
    <property type="entry name" value="Thioredoxin-like_sf"/>
</dbReference>
<dbReference type="SUPFAM" id="SSF52833">
    <property type="entry name" value="Thioredoxin-like"/>
    <property type="match status" value="1"/>
</dbReference>
<comment type="similarity">
    <text evidence="1 5">Belongs to the glutathione peroxidase family.</text>
</comment>
<dbReference type="AlphaFoldDB" id="A0A146G920"/>
<dbReference type="PRINTS" id="PR01011">
    <property type="entry name" value="GLUTPROXDASE"/>
</dbReference>
<keyword evidence="3 5" id="KW-0560">Oxidoreductase</keyword>
<reference evidence="8" key="1">
    <citation type="journal article" date="2017" name="Genome Announc.">
        <title>Draft Genome Sequence of Terrimicrobium sacchariphilum NM-5T, a Facultative Anaerobic Soil Bacterium of the Class Spartobacteria.</title>
        <authorList>
            <person name="Qiu Y.L."/>
            <person name="Tourlousse D.M."/>
            <person name="Matsuura N."/>
            <person name="Ohashi A."/>
            <person name="Sekiguchi Y."/>
        </authorList>
    </citation>
    <scope>NUCLEOTIDE SEQUENCE [LARGE SCALE GENOMIC DNA]</scope>
    <source>
        <strain evidence="8">NM-5</strain>
    </source>
</reference>
<dbReference type="GO" id="GO:0034599">
    <property type="term" value="P:cellular response to oxidative stress"/>
    <property type="evidence" value="ECO:0007669"/>
    <property type="project" value="TreeGrafter"/>
</dbReference>
<dbReference type="GO" id="GO:0004601">
    <property type="term" value="F:peroxidase activity"/>
    <property type="evidence" value="ECO:0007669"/>
    <property type="project" value="UniProtKB-KW"/>
</dbReference>
<dbReference type="PROSITE" id="PS00460">
    <property type="entry name" value="GLUTATHIONE_PEROXID_1"/>
    <property type="match status" value="1"/>
</dbReference>
<gene>
    <name evidence="7" type="ORF">TSACC_22599</name>
</gene>
<dbReference type="Gene3D" id="3.40.30.10">
    <property type="entry name" value="Glutaredoxin"/>
    <property type="match status" value="1"/>
</dbReference>
<accession>A0A146G920</accession>
<dbReference type="InterPro" id="IPR000889">
    <property type="entry name" value="Glutathione_peroxidase"/>
</dbReference>
<dbReference type="InterPro" id="IPR029759">
    <property type="entry name" value="GPX_AS"/>
</dbReference>
<evidence type="ECO:0000256" key="4">
    <source>
        <dbReference type="PIRSR" id="PIRSR000303-1"/>
    </source>
</evidence>
<dbReference type="STRING" id="690879.TSACC_22599"/>
<keyword evidence="2 5" id="KW-0575">Peroxidase</keyword>
<dbReference type="PIRSF" id="PIRSF000303">
    <property type="entry name" value="Glutathion_perox"/>
    <property type="match status" value="1"/>
</dbReference>
<evidence type="ECO:0000256" key="2">
    <source>
        <dbReference type="ARBA" id="ARBA00022559"/>
    </source>
</evidence>
<dbReference type="PROSITE" id="PS51355">
    <property type="entry name" value="GLUTATHIONE_PEROXID_3"/>
    <property type="match status" value="1"/>
</dbReference>
<evidence type="ECO:0000256" key="5">
    <source>
        <dbReference type="RuleBase" id="RU000499"/>
    </source>
</evidence>